<dbReference type="PANTHER" id="PTHR34002:SF9">
    <property type="entry name" value="XYLOGLUCAN-SPECIFIC ENDO-BETA-1,4-GLUCANASE A"/>
    <property type="match status" value="1"/>
</dbReference>
<evidence type="ECO:0000313" key="5">
    <source>
        <dbReference type="EMBL" id="GGJ47155.1"/>
    </source>
</evidence>
<sequence>MLHPQKPHQGLALLGLMLLASCGQNAPQTLKSTLSPQAHSGGGADIGDGKIVRMQAVHSGKCLDVSGISQSNGAQVWQWDCVDNNPNYNQDWKFKRVYAGGVYYQIQAQHSQKCMDVMGMAMNNGANVGQWDCHSNPDDPNLRNQLYALWDLGNNTYSLIPKHSNLCLDIAGISQNNGANLTQWSCVQGNNQKFRFIPTSHGTGPGPGPGPSKEYCEEYATLNSGPYKYVNNTWGSFKTSGWKQCLQERTVNGVKQYGWNWNWPGYDPSVYAYPEIIFGWKPWDNAPSTDARFPMAVNGMKNVILNWDVEATRSGHYDFAPEIWLTRSPGAGTARPGDIATEIMVWLDYDSAANPAGSRVAGTTIDGVYYDIYKTHMSGNGASWEYITYKGPARRNAGSLNFKNFIQDSVNRGYTSNSYYLSGIEFGDETSGGSGNIWVKGLSVNVQ</sequence>
<comment type="similarity">
    <text evidence="1 2">Belongs to the glycosyl hydrolase 12 (cellulase H) family.</text>
</comment>
<evidence type="ECO:0000256" key="3">
    <source>
        <dbReference type="SAM" id="SignalP"/>
    </source>
</evidence>
<protein>
    <recommendedName>
        <fullName evidence="4">Ricin B lectin domain-containing protein</fullName>
    </recommendedName>
</protein>
<gene>
    <name evidence="5" type="ORF">GCM10008938_36530</name>
</gene>
<evidence type="ECO:0000313" key="6">
    <source>
        <dbReference type="Proteomes" id="UP000632222"/>
    </source>
</evidence>
<dbReference type="Gene3D" id="2.60.120.180">
    <property type="match status" value="1"/>
</dbReference>
<keyword evidence="2" id="KW-0378">Hydrolase</keyword>
<dbReference type="Pfam" id="PF14200">
    <property type="entry name" value="RicinB_lectin_2"/>
    <property type="match status" value="2"/>
</dbReference>
<feature type="chain" id="PRO_5047163648" description="Ricin B lectin domain-containing protein" evidence="3">
    <location>
        <begin position="27"/>
        <end position="447"/>
    </location>
</feature>
<evidence type="ECO:0000259" key="4">
    <source>
        <dbReference type="SMART" id="SM00458"/>
    </source>
</evidence>
<dbReference type="PROSITE" id="PS50231">
    <property type="entry name" value="RICIN_B_LECTIN"/>
    <property type="match status" value="1"/>
</dbReference>
<dbReference type="RefSeq" id="WP_189005108.1">
    <property type="nucleotide sequence ID" value="NZ_BMOD01000017.1"/>
</dbReference>
<dbReference type="InterPro" id="IPR000772">
    <property type="entry name" value="Ricin_B_lectin"/>
</dbReference>
<dbReference type="PROSITE" id="PS51257">
    <property type="entry name" value="PROKAR_LIPOPROTEIN"/>
    <property type="match status" value="1"/>
</dbReference>
<feature type="domain" description="Ricin B lectin" evidence="4">
    <location>
        <begin position="48"/>
        <end position="197"/>
    </location>
</feature>
<dbReference type="SUPFAM" id="SSF49899">
    <property type="entry name" value="Concanavalin A-like lectins/glucanases"/>
    <property type="match status" value="1"/>
</dbReference>
<feature type="signal peptide" evidence="3">
    <location>
        <begin position="1"/>
        <end position="26"/>
    </location>
</feature>
<dbReference type="InterPro" id="IPR013319">
    <property type="entry name" value="GH11/12"/>
</dbReference>
<dbReference type="SUPFAM" id="SSF50370">
    <property type="entry name" value="Ricin B-like lectins"/>
    <property type="match status" value="1"/>
</dbReference>
<dbReference type="InterPro" id="IPR013320">
    <property type="entry name" value="ConA-like_dom_sf"/>
</dbReference>
<dbReference type="Gene3D" id="2.80.10.50">
    <property type="match status" value="2"/>
</dbReference>
<keyword evidence="3" id="KW-0732">Signal</keyword>
<accession>A0ABQ2D788</accession>
<dbReference type="InterPro" id="IPR002594">
    <property type="entry name" value="GH12"/>
</dbReference>
<keyword evidence="2" id="KW-0624">Polysaccharide degradation</keyword>
<evidence type="ECO:0000256" key="1">
    <source>
        <dbReference type="ARBA" id="ARBA00005519"/>
    </source>
</evidence>
<dbReference type="Proteomes" id="UP000632222">
    <property type="component" value="Unassembled WGS sequence"/>
</dbReference>
<dbReference type="SMART" id="SM00458">
    <property type="entry name" value="RICIN"/>
    <property type="match status" value="1"/>
</dbReference>
<name>A0ABQ2D788_9DEIO</name>
<reference evidence="6" key="1">
    <citation type="journal article" date="2019" name="Int. J. Syst. Evol. Microbiol.">
        <title>The Global Catalogue of Microorganisms (GCM) 10K type strain sequencing project: providing services to taxonomists for standard genome sequencing and annotation.</title>
        <authorList>
            <consortium name="The Broad Institute Genomics Platform"/>
            <consortium name="The Broad Institute Genome Sequencing Center for Infectious Disease"/>
            <person name="Wu L."/>
            <person name="Ma J."/>
        </authorList>
    </citation>
    <scope>NUCLEOTIDE SEQUENCE [LARGE SCALE GENOMIC DNA]</scope>
    <source>
        <strain evidence="6">JCM 14370</strain>
    </source>
</reference>
<comment type="caution">
    <text evidence="5">The sequence shown here is derived from an EMBL/GenBank/DDBJ whole genome shotgun (WGS) entry which is preliminary data.</text>
</comment>
<evidence type="ECO:0000256" key="2">
    <source>
        <dbReference type="RuleBase" id="RU361163"/>
    </source>
</evidence>
<keyword evidence="6" id="KW-1185">Reference proteome</keyword>
<dbReference type="PANTHER" id="PTHR34002">
    <property type="entry name" value="BLR1656 PROTEIN"/>
    <property type="match status" value="1"/>
</dbReference>
<dbReference type="EMBL" id="BMOD01000017">
    <property type="protein sequence ID" value="GGJ47155.1"/>
    <property type="molecule type" value="Genomic_DNA"/>
</dbReference>
<keyword evidence="2" id="KW-0326">Glycosidase</keyword>
<dbReference type="Pfam" id="PF01670">
    <property type="entry name" value="Glyco_hydro_12"/>
    <property type="match status" value="1"/>
</dbReference>
<dbReference type="InterPro" id="IPR035992">
    <property type="entry name" value="Ricin_B-like_lectins"/>
</dbReference>
<proteinExistence type="inferred from homology"/>
<organism evidence="5 6">
    <name type="scientific">Deinococcus roseus</name>
    <dbReference type="NCBI Taxonomy" id="392414"/>
    <lineage>
        <taxon>Bacteria</taxon>
        <taxon>Thermotogati</taxon>
        <taxon>Deinococcota</taxon>
        <taxon>Deinococci</taxon>
        <taxon>Deinococcales</taxon>
        <taxon>Deinococcaceae</taxon>
        <taxon>Deinococcus</taxon>
    </lineage>
</organism>
<keyword evidence="2" id="KW-0119">Carbohydrate metabolism</keyword>